<dbReference type="InterPro" id="IPR000157">
    <property type="entry name" value="TIR_dom"/>
</dbReference>
<dbReference type="InterPro" id="IPR035897">
    <property type="entry name" value="Toll_tir_struct_dom_sf"/>
</dbReference>
<dbReference type="EMBL" id="CP121646">
    <property type="protein sequence ID" value="WFU62674.1"/>
    <property type="molecule type" value="Genomic_DNA"/>
</dbReference>
<gene>
    <name evidence="2" type="ORF">QA636_35375</name>
</gene>
<accession>A0ABY8JD87</accession>
<dbReference type="Gene3D" id="3.40.50.10140">
    <property type="entry name" value="Toll/interleukin-1 receptor homology (TIR) domain"/>
    <property type="match status" value="1"/>
</dbReference>
<evidence type="ECO:0000259" key="1">
    <source>
        <dbReference type="Pfam" id="PF13676"/>
    </source>
</evidence>
<sequence length="407" mass="45318">MIALLYQKGCLRIARSIASDLKTAFAGSIPVQLISAEAPFRWSEDPSWDDLLIALYRDSETFGDSGNGFIEEYIDRRKGQASLLPVSLASKPQKPPSAVAGVKALEFDLAAAGPSGRLVNRIGGMLGLRWSGRDSRIFISYRAKDGAEIATQLQQYLASLGHSAFLDQAKEDDGETMILPGRAIQEEIDRALEDANMVLLIDTPSAPESTWINHEVDTAGSLLLPVLPICFRASDDPKIGPRFPALLSLQRWVQMPLPEKAPRSLSQDQLEKIAHEAEQYLCEVFRRKCRVPHLVEKEFVSRGFAWKVLNKRLLMYQSSKSVPRISTRVISHCSVFDPNYGPAMKRFMAFLKQAMRCNFSLFIYDGSLLPTSQLETIAGLHDEPVVILHHQELATLIDSNFTTLMTA</sequence>
<dbReference type="Pfam" id="PF13676">
    <property type="entry name" value="TIR_2"/>
    <property type="match status" value="1"/>
</dbReference>
<organism evidence="2 3">
    <name type="scientific">Bradyrhizobium brasilense</name>
    <dbReference type="NCBI Taxonomy" id="1419277"/>
    <lineage>
        <taxon>Bacteria</taxon>
        <taxon>Pseudomonadati</taxon>
        <taxon>Pseudomonadota</taxon>
        <taxon>Alphaproteobacteria</taxon>
        <taxon>Hyphomicrobiales</taxon>
        <taxon>Nitrobacteraceae</taxon>
        <taxon>Bradyrhizobium</taxon>
    </lineage>
</organism>
<proteinExistence type="predicted"/>
<dbReference type="SUPFAM" id="SSF52200">
    <property type="entry name" value="Toll/Interleukin receptor TIR domain"/>
    <property type="match status" value="1"/>
</dbReference>
<dbReference type="RefSeq" id="WP_310885331.1">
    <property type="nucleotide sequence ID" value="NZ_CP121646.1"/>
</dbReference>
<reference evidence="2 3" key="1">
    <citation type="submission" date="2023-04" db="EMBL/GenBank/DDBJ databases">
        <title>Australian commercial rhizobial inoculants.</title>
        <authorList>
            <person name="Kohlmeier M.G."/>
            <person name="O'Hara G.W."/>
            <person name="Colombi E."/>
            <person name="Ramsay J.P."/>
            <person name="Terpolilli J."/>
        </authorList>
    </citation>
    <scope>NUCLEOTIDE SEQUENCE [LARGE SCALE GENOMIC DNA]</scope>
    <source>
        <strain evidence="2 3">CB627</strain>
    </source>
</reference>
<keyword evidence="3" id="KW-1185">Reference proteome</keyword>
<evidence type="ECO:0000313" key="2">
    <source>
        <dbReference type="EMBL" id="WFU62674.1"/>
    </source>
</evidence>
<dbReference type="Proteomes" id="UP001221546">
    <property type="component" value="Chromosome"/>
</dbReference>
<protein>
    <submittedName>
        <fullName evidence="2">Toll/interleukin-1 receptor domain-containing protein</fullName>
    </submittedName>
</protein>
<feature type="domain" description="TIR" evidence="1">
    <location>
        <begin position="137"/>
        <end position="239"/>
    </location>
</feature>
<keyword evidence="2" id="KW-0675">Receptor</keyword>
<evidence type="ECO:0000313" key="3">
    <source>
        <dbReference type="Proteomes" id="UP001221546"/>
    </source>
</evidence>
<name>A0ABY8JD87_9BRAD</name>